<keyword evidence="2" id="KW-1185">Reference proteome</keyword>
<evidence type="ECO:0000313" key="1">
    <source>
        <dbReference type="EMBL" id="CAI9302571.1"/>
    </source>
</evidence>
<dbReference type="Proteomes" id="UP001177003">
    <property type="component" value="Chromosome 9"/>
</dbReference>
<protein>
    <submittedName>
        <fullName evidence="1">Uncharacterized protein</fullName>
    </submittedName>
</protein>
<organism evidence="1 2">
    <name type="scientific">Lactuca saligna</name>
    <name type="common">Willowleaf lettuce</name>
    <dbReference type="NCBI Taxonomy" id="75948"/>
    <lineage>
        <taxon>Eukaryota</taxon>
        <taxon>Viridiplantae</taxon>
        <taxon>Streptophyta</taxon>
        <taxon>Embryophyta</taxon>
        <taxon>Tracheophyta</taxon>
        <taxon>Spermatophyta</taxon>
        <taxon>Magnoliopsida</taxon>
        <taxon>eudicotyledons</taxon>
        <taxon>Gunneridae</taxon>
        <taxon>Pentapetalae</taxon>
        <taxon>asterids</taxon>
        <taxon>campanulids</taxon>
        <taxon>Asterales</taxon>
        <taxon>Asteraceae</taxon>
        <taxon>Cichorioideae</taxon>
        <taxon>Cichorieae</taxon>
        <taxon>Lactucinae</taxon>
        <taxon>Lactuca</taxon>
    </lineage>
</organism>
<sequence>MVGIHRASPLAYSWWFIYGFPEVFIWRRTLMPIKKLNVDCTASLKDDVCLHENISRMDVHKYFKEDEETNTNKRKIGPRFNLNKITQTTMMRMKKMMLVAIR</sequence>
<name>A0AA36A115_LACSI</name>
<gene>
    <name evidence="1" type="ORF">LSALG_LOCUS41054</name>
</gene>
<accession>A0AA36A115</accession>
<dbReference type="AlphaFoldDB" id="A0AA36A115"/>
<dbReference type="EMBL" id="OX465085">
    <property type="protein sequence ID" value="CAI9302571.1"/>
    <property type="molecule type" value="Genomic_DNA"/>
</dbReference>
<proteinExistence type="predicted"/>
<evidence type="ECO:0000313" key="2">
    <source>
        <dbReference type="Proteomes" id="UP001177003"/>
    </source>
</evidence>
<reference evidence="1" key="1">
    <citation type="submission" date="2023-04" db="EMBL/GenBank/DDBJ databases">
        <authorList>
            <person name="Vijverberg K."/>
            <person name="Xiong W."/>
            <person name="Schranz E."/>
        </authorList>
    </citation>
    <scope>NUCLEOTIDE SEQUENCE</scope>
</reference>